<evidence type="ECO:0000256" key="3">
    <source>
        <dbReference type="ARBA" id="ARBA00022670"/>
    </source>
</evidence>
<comment type="caution">
    <text evidence="8">The sequence shown here is derived from an EMBL/GenBank/DDBJ whole genome shotgun (WGS) entry which is preliminary data.</text>
</comment>
<proteinExistence type="predicted"/>
<keyword evidence="3" id="KW-0645">Protease</keyword>
<keyword evidence="5" id="KW-0378">Hydrolase</keyword>
<evidence type="ECO:0000313" key="9">
    <source>
        <dbReference type="Proteomes" id="UP000293195"/>
    </source>
</evidence>
<organism evidence="8 9">
    <name type="scientific">Alternaria tenuissima</name>
    <dbReference type="NCBI Taxonomy" id="119927"/>
    <lineage>
        <taxon>Eukaryota</taxon>
        <taxon>Fungi</taxon>
        <taxon>Dikarya</taxon>
        <taxon>Ascomycota</taxon>
        <taxon>Pezizomycotina</taxon>
        <taxon>Dothideomycetes</taxon>
        <taxon>Pleosporomycetidae</taxon>
        <taxon>Pleosporales</taxon>
        <taxon>Pleosporineae</taxon>
        <taxon>Pleosporaceae</taxon>
        <taxon>Alternaria</taxon>
        <taxon>Alternaria sect. Alternaria</taxon>
        <taxon>Alternaria alternata complex</taxon>
    </lineage>
</organism>
<dbReference type="InterPro" id="IPR051346">
    <property type="entry name" value="OTU_Deubiquitinase"/>
</dbReference>
<accession>A0ABY0FSM5</accession>
<dbReference type="PANTHER" id="PTHR13367:SF33">
    <property type="entry name" value="P-LOOP CONTAINING NUCLEOSIDE TRIPHOSPHATE HYDROLASE PROTEIN"/>
    <property type="match status" value="1"/>
</dbReference>
<dbReference type="InterPro" id="IPR022099">
    <property type="entry name" value="DUF3638"/>
</dbReference>
<name>A0ABY0FSM5_9PLEO</name>
<protein>
    <recommendedName>
        <fullName evidence="2">ubiquitinyl hydrolase 1</fullName>
        <ecNumber evidence="2">3.4.19.12</ecNumber>
    </recommendedName>
</protein>
<evidence type="ECO:0000256" key="4">
    <source>
        <dbReference type="ARBA" id="ARBA00022786"/>
    </source>
</evidence>
<evidence type="ECO:0000256" key="6">
    <source>
        <dbReference type="ARBA" id="ARBA00022807"/>
    </source>
</evidence>
<evidence type="ECO:0000313" key="8">
    <source>
        <dbReference type="EMBL" id="RYN85701.1"/>
    </source>
</evidence>
<feature type="domain" description="DUF3638" evidence="7">
    <location>
        <begin position="770"/>
        <end position="814"/>
    </location>
</feature>
<evidence type="ECO:0000256" key="2">
    <source>
        <dbReference type="ARBA" id="ARBA00012759"/>
    </source>
</evidence>
<keyword evidence="6" id="KW-0788">Thiol protease</keyword>
<evidence type="ECO:0000256" key="5">
    <source>
        <dbReference type="ARBA" id="ARBA00022801"/>
    </source>
</evidence>
<comment type="catalytic activity">
    <reaction evidence="1">
        <text>Thiol-dependent hydrolysis of ester, thioester, amide, peptide and isopeptide bonds formed by the C-terminal Gly of ubiquitin (a 76-residue protein attached to proteins as an intracellular targeting signal).</text>
        <dbReference type="EC" id="3.4.19.12"/>
    </reaction>
</comment>
<dbReference type="EMBL" id="PDXF01000180">
    <property type="protein sequence ID" value="RYN85701.1"/>
    <property type="molecule type" value="Genomic_DNA"/>
</dbReference>
<evidence type="ECO:0000256" key="1">
    <source>
        <dbReference type="ARBA" id="ARBA00000707"/>
    </source>
</evidence>
<dbReference type="EC" id="3.4.19.12" evidence="2"/>
<reference evidence="9" key="1">
    <citation type="journal article" date="2019" name="bioRxiv">
        <title>Genomics, evolutionary history and diagnostics of the Alternaria alternata species group including apple and Asian pear pathotypes.</title>
        <authorList>
            <person name="Armitage A.D."/>
            <person name="Cockerton H.M."/>
            <person name="Sreenivasaprasad S."/>
            <person name="Woodhall J.W."/>
            <person name="Lane C.R."/>
            <person name="Harrison R.J."/>
            <person name="Clarkson J.P."/>
        </authorList>
    </citation>
    <scope>NUCLEOTIDE SEQUENCE [LARGE SCALE GENOMIC DNA]</scope>
    <source>
        <strain evidence="9">FERA 635</strain>
    </source>
</reference>
<keyword evidence="9" id="KW-1185">Reference proteome</keyword>
<keyword evidence="4" id="KW-0833">Ubl conjugation pathway</keyword>
<evidence type="ECO:0000259" key="7">
    <source>
        <dbReference type="Pfam" id="PF12340"/>
    </source>
</evidence>
<gene>
    <name evidence="8" type="ORF">AA0119_g13209</name>
</gene>
<dbReference type="Pfam" id="PF12340">
    <property type="entry name" value="DUF3638"/>
    <property type="match status" value="1"/>
</dbReference>
<dbReference type="PANTHER" id="PTHR13367">
    <property type="entry name" value="UBIQUITIN THIOESTERASE"/>
    <property type="match status" value="1"/>
</dbReference>
<sequence>MSEDDLSTFVQESLALQENLLVDVAKLPPVLERMLIRDTKMTYKIKSRLLRSIIAHPRSIGMAINASWSEPGGSAEKSFRDWRQVSTHDKWVASLMQTSMMDQANTQVVHYNFMEGHLLVDGKPLGRLPRDIRQSDEVRELFGDRNLLTFPSAAFGMSYVLASRIHNHEIHSGSRDGRVVVRAWTRDGLLEYIPSHIFVGPETADLPAALISDCAHWLNLKTRCLEIRRKPVLWKTRKSDWRIDLIKRQAYRNDRTLLIDPNSHLSKQVATLFRHFEDPRKITVFQPANFRGRLSVELRHLALSFFVNRKGLLQCRELNEEIDPDQDAGTLYGLESKIVLRDVANSRRRSVIVSLGPISSMRRGMHVVVRAAGGTDFAKFGIDDVLGRLSCPLEPRLLYAKAQFHAYTSFVIPDPLTGRTGTGEALHMLRSGRCQFKLKELPDIRSIFRVISVDLPEKYQRMQTKAEAKHRKACEAEGKRLAQHLLDQWPHRKVALNGFDSDLLDVGLAMERVVPEWERLHSNLLLSEYVIHVQDVLKDHDGGSGMSHPKAWIWDQEPFSGTLYDSVVPSISKDLLSRPLAVSFGPRAYELLLPRDSKLASRMEGSSKHRTPAKETVELRQILSDFAQASNPLRQQYGLDLKMSLDALERTSNQTEAYHTTPNIPDNARRTQELHGIVATHLSRIREALARDDNRSSWLQLGNLWPCTTSVAILEQLRSSSCCKFGNLVQEAIVAHGLLITKLQRLTRIHNALCHNKGKDLQAELGNSGHENLSPLEWPDWLLLEIDSDILIRREQVDVAHAIIAPESRDNTVLRQTACCVSVGSTCGCPVNMFGSEGGSCRSS</sequence>
<dbReference type="Proteomes" id="UP000293195">
    <property type="component" value="Unassembled WGS sequence"/>
</dbReference>